<accession>A0A4Y9G1K7</accession>
<sequence>MARSVVRPAPPRVSSPDLPNRLEDGVPRRGMDAHQQRFAGLDASVDLAHASLEECAIDDAAVDSLDLLGATLIDVSVSNLRAASVSARDTTIRRLRVTGGRIGTLDLTGAQVAELELRDVRIDYLTLAGSRAEDILVSGCTIRALDLPHATLTRVAFDDCRVDEVDPRGMRSADVDLRGLDAVGFLDVLSLRGVTLSSLQVERLAPVFAVAAGIDVRD</sequence>
<reference evidence="2 3" key="1">
    <citation type="submission" date="2019-03" db="EMBL/GenBank/DDBJ databases">
        <title>Diversity of the mouse oral microbiome.</title>
        <authorList>
            <person name="Joseph S."/>
            <person name="Aduse-Opoku J."/>
            <person name="Curtis M."/>
            <person name="Wade W."/>
            <person name="Hashim A."/>
        </authorList>
    </citation>
    <scope>NUCLEOTIDE SEQUENCE [LARGE SCALE GENOMIC DNA]</scope>
    <source>
        <strain evidence="2 3">P1012</strain>
    </source>
</reference>
<name>A0A4Y9G1K7_9MICO</name>
<dbReference type="Proteomes" id="UP000298358">
    <property type="component" value="Unassembled WGS sequence"/>
</dbReference>
<keyword evidence="3" id="KW-1185">Reference proteome</keyword>
<dbReference type="Gene3D" id="2.160.20.80">
    <property type="entry name" value="E3 ubiquitin-protein ligase SopA"/>
    <property type="match status" value="1"/>
</dbReference>
<proteinExistence type="predicted"/>
<evidence type="ECO:0000256" key="1">
    <source>
        <dbReference type="SAM" id="MobiDB-lite"/>
    </source>
</evidence>
<dbReference type="RefSeq" id="WP_135112211.1">
    <property type="nucleotide sequence ID" value="NZ_BAAANG010000019.1"/>
</dbReference>
<evidence type="ECO:0000313" key="3">
    <source>
        <dbReference type="Proteomes" id="UP000298358"/>
    </source>
</evidence>
<gene>
    <name evidence="2" type="ORF">E4U02_00900</name>
</gene>
<dbReference type="SUPFAM" id="SSF141571">
    <property type="entry name" value="Pentapeptide repeat-like"/>
    <property type="match status" value="1"/>
</dbReference>
<dbReference type="OrthoDB" id="2579959at2"/>
<protein>
    <submittedName>
        <fullName evidence="2">Pentapeptide repeat-containing protein</fullName>
    </submittedName>
</protein>
<dbReference type="AlphaFoldDB" id="A0A4Y9G1K7"/>
<comment type="caution">
    <text evidence="2">The sequence shown here is derived from an EMBL/GenBank/DDBJ whole genome shotgun (WGS) entry which is preliminary data.</text>
</comment>
<evidence type="ECO:0000313" key="2">
    <source>
        <dbReference type="EMBL" id="TFU34691.1"/>
    </source>
</evidence>
<organism evidence="2 3">
    <name type="scientific">Microbacterium paludicola</name>
    <dbReference type="NCBI Taxonomy" id="300019"/>
    <lineage>
        <taxon>Bacteria</taxon>
        <taxon>Bacillati</taxon>
        <taxon>Actinomycetota</taxon>
        <taxon>Actinomycetes</taxon>
        <taxon>Micrococcales</taxon>
        <taxon>Microbacteriaceae</taxon>
        <taxon>Microbacterium</taxon>
    </lineage>
</organism>
<feature type="region of interest" description="Disordered" evidence="1">
    <location>
        <begin position="1"/>
        <end position="28"/>
    </location>
</feature>
<dbReference type="EMBL" id="SPQB01000001">
    <property type="protein sequence ID" value="TFU34691.1"/>
    <property type="molecule type" value="Genomic_DNA"/>
</dbReference>